<evidence type="ECO:0000313" key="3">
    <source>
        <dbReference type="EMBL" id="KRM45522.1"/>
    </source>
</evidence>
<dbReference type="GO" id="GO:0010181">
    <property type="term" value="F:FMN binding"/>
    <property type="evidence" value="ECO:0007669"/>
    <property type="project" value="TreeGrafter"/>
</dbReference>
<dbReference type="PATRIC" id="fig|1423786.4.peg.1452"/>
<sequence length="249" mass="26439">MKLVAMVGTQSKASPSQTLLAMMKKRYANQAVIEVAPIHGMPMFDETAAKMPAEVAGLAHQIAAADGVIVATPEYAQWMPAALKSVLEWFSRMPQLFEDKPVMVIGVSADDTGAAFARASVKQVLSAVGLSANVLGGGQFALRQANEAFANGTLRDQAALDQLDRDFTRFAIFVRKQTSVDAQTSPTQAYLNLNTDVVTGASEETDAQTGASEAVDQDTESENNDKSEGDQPQEAPTSEQDATTGASEH</sequence>
<dbReference type="AlphaFoldDB" id="A0A0R1YTK8"/>
<dbReference type="InterPro" id="IPR050712">
    <property type="entry name" value="NAD(P)H-dep_reductase"/>
</dbReference>
<comment type="caution">
    <text evidence="3">The sequence shown here is derived from an EMBL/GenBank/DDBJ whole genome shotgun (WGS) entry which is preliminary data.</text>
</comment>
<dbReference type="Gene3D" id="3.40.50.360">
    <property type="match status" value="1"/>
</dbReference>
<gene>
    <name evidence="3" type="ORF">FD47_GL001352</name>
</gene>
<dbReference type="PANTHER" id="PTHR30543">
    <property type="entry name" value="CHROMATE REDUCTASE"/>
    <property type="match status" value="1"/>
</dbReference>
<protein>
    <submittedName>
        <fullName evidence="3">Flavin reductase</fullName>
    </submittedName>
</protein>
<organism evidence="3 4">
    <name type="scientific">Lentilactobacillus parafarraginis DSM 18390 = JCM 14109</name>
    <dbReference type="NCBI Taxonomy" id="1423786"/>
    <lineage>
        <taxon>Bacteria</taxon>
        <taxon>Bacillati</taxon>
        <taxon>Bacillota</taxon>
        <taxon>Bacilli</taxon>
        <taxon>Lactobacillales</taxon>
        <taxon>Lactobacillaceae</taxon>
        <taxon>Lentilactobacillus</taxon>
    </lineage>
</organism>
<dbReference type="SUPFAM" id="SSF52218">
    <property type="entry name" value="Flavoproteins"/>
    <property type="match status" value="1"/>
</dbReference>
<reference evidence="3 4" key="1">
    <citation type="journal article" date="2015" name="Genome Announc.">
        <title>Expanding the biotechnology potential of lactobacilli through comparative genomics of 213 strains and associated genera.</title>
        <authorList>
            <person name="Sun Z."/>
            <person name="Harris H.M."/>
            <person name="McCann A."/>
            <person name="Guo C."/>
            <person name="Argimon S."/>
            <person name="Zhang W."/>
            <person name="Yang X."/>
            <person name="Jeffery I.B."/>
            <person name="Cooney J.C."/>
            <person name="Kagawa T.F."/>
            <person name="Liu W."/>
            <person name="Song Y."/>
            <person name="Salvetti E."/>
            <person name="Wrobel A."/>
            <person name="Rasinkangas P."/>
            <person name="Parkhill J."/>
            <person name="Rea M.C."/>
            <person name="O'Sullivan O."/>
            <person name="Ritari J."/>
            <person name="Douillard F.P."/>
            <person name="Paul Ross R."/>
            <person name="Yang R."/>
            <person name="Briner A.E."/>
            <person name="Felis G.E."/>
            <person name="de Vos W.M."/>
            <person name="Barrangou R."/>
            <person name="Klaenhammer T.R."/>
            <person name="Caufield P.W."/>
            <person name="Cui Y."/>
            <person name="Zhang H."/>
            <person name="O'Toole P.W."/>
        </authorList>
    </citation>
    <scope>NUCLEOTIDE SEQUENCE [LARGE SCALE GENOMIC DNA]</scope>
    <source>
        <strain evidence="3 4">DSM 18390</strain>
    </source>
</reference>
<evidence type="ECO:0000313" key="4">
    <source>
        <dbReference type="Proteomes" id="UP000051010"/>
    </source>
</evidence>
<dbReference type="GO" id="GO:0005829">
    <property type="term" value="C:cytosol"/>
    <property type="evidence" value="ECO:0007669"/>
    <property type="project" value="TreeGrafter"/>
</dbReference>
<dbReference type="EMBL" id="AZFZ01000003">
    <property type="protein sequence ID" value="KRM45522.1"/>
    <property type="molecule type" value="Genomic_DNA"/>
</dbReference>
<accession>A0A0R1YTK8</accession>
<dbReference type="InterPro" id="IPR029039">
    <property type="entry name" value="Flavoprotein-like_sf"/>
</dbReference>
<dbReference type="Proteomes" id="UP000051010">
    <property type="component" value="Unassembled WGS sequence"/>
</dbReference>
<dbReference type="Pfam" id="PF03358">
    <property type="entry name" value="FMN_red"/>
    <property type="match status" value="1"/>
</dbReference>
<evidence type="ECO:0000256" key="1">
    <source>
        <dbReference type="SAM" id="MobiDB-lite"/>
    </source>
</evidence>
<dbReference type="GO" id="GO:0016491">
    <property type="term" value="F:oxidoreductase activity"/>
    <property type="evidence" value="ECO:0007669"/>
    <property type="project" value="InterPro"/>
</dbReference>
<dbReference type="InterPro" id="IPR005025">
    <property type="entry name" value="FMN_Rdtase-like_dom"/>
</dbReference>
<feature type="compositionally biased region" description="Polar residues" evidence="1">
    <location>
        <begin position="234"/>
        <end position="249"/>
    </location>
</feature>
<dbReference type="RefSeq" id="WP_054732424.1">
    <property type="nucleotide sequence ID" value="NZ_AZFZ01000003.1"/>
</dbReference>
<proteinExistence type="predicted"/>
<evidence type="ECO:0000259" key="2">
    <source>
        <dbReference type="Pfam" id="PF03358"/>
    </source>
</evidence>
<feature type="domain" description="NADPH-dependent FMN reductase-like" evidence="2">
    <location>
        <begin position="1"/>
        <end position="146"/>
    </location>
</feature>
<name>A0A0R1YTK8_9LACO</name>
<dbReference type="PANTHER" id="PTHR30543:SF21">
    <property type="entry name" value="NAD(P)H-DEPENDENT FMN REDUCTASE LOT6"/>
    <property type="match status" value="1"/>
</dbReference>
<feature type="region of interest" description="Disordered" evidence="1">
    <location>
        <begin position="202"/>
        <end position="249"/>
    </location>
</feature>